<dbReference type="SMART" id="SM00526">
    <property type="entry name" value="H15"/>
    <property type="match status" value="1"/>
</dbReference>
<dbReference type="PRINTS" id="PR00624">
    <property type="entry name" value="HISTONEH5"/>
</dbReference>
<dbReference type="GO" id="GO:0030527">
    <property type="term" value="F:structural constituent of chromatin"/>
    <property type="evidence" value="ECO:0007669"/>
    <property type="project" value="InterPro"/>
</dbReference>
<keyword evidence="2" id="KW-0539">Nucleus</keyword>
<evidence type="ECO:0000256" key="1">
    <source>
        <dbReference type="ARBA" id="ARBA00023125"/>
    </source>
</evidence>
<keyword evidence="1 2" id="KW-0238">DNA-binding</keyword>
<keyword evidence="2" id="KW-0158">Chromosome</keyword>
<comment type="subcellular location">
    <subcellularLocation>
        <location evidence="2">Nucleus</location>
    </subcellularLocation>
</comment>
<dbReference type="Proteomes" id="UP000264820">
    <property type="component" value="Unplaced"/>
</dbReference>
<dbReference type="PROSITE" id="PS51504">
    <property type="entry name" value="H15"/>
    <property type="match status" value="1"/>
</dbReference>
<comment type="similarity">
    <text evidence="2">Belongs to the histone H1/H5 family.</text>
</comment>
<dbReference type="GO" id="GO:0003677">
    <property type="term" value="F:DNA binding"/>
    <property type="evidence" value="ECO:0007669"/>
    <property type="project" value="UniProtKB-KW"/>
</dbReference>
<dbReference type="Ensembl" id="ENSHCOT00000024116.1">
    <property type="protein sequence ID" value="ENSHCOP00000027708.1"/>
    <property type="gene ID" value="ENSHCOG00000019747.1"/>
</dbReference>
<evidence type="ECO:0000256" key="2">
    <source>
        <dbReference type="RuleBase" id="RU003894"/>
    </source>
</evidence>
<dbReference type="InterPro" id="IPR036390">
    <property type="entry name" value="WH_DNA-bd_sf"/>
</dbReference>
<dbReference type="GO" id="GO:0005634">
    <property type="term" value="C:nucleus"/>
    <property type="evidence" value="ECO:0007669"/>
    <property type="project" value="UniProtKB-SubCell"/>
</dbReference>
<evidence type="ECO:0000313" key="6">
    <source>
        <dbReference type="Proteomes" id="UP000264820"/>
    </source>
</evidence>
<dbReference type="InterPro" id="IPR005818">
    <property type="entry name" value="Histone_H1/H5_H15"/>
</dbReference>
<keyword evidence="6" id="KW-1185">Reference proteome</keyword>
<dbReference type="SUPFAM" id="SSF46785">
    <property type="entry name" value="Winged helix' DNA-binding domain"/>
    <property type="match status" value="1"/>
</dbReference>
<evidence type="ECO:0000259" key="4">
    <source>
        <dbReference type="PROSITE" id="PS51504"/>
    </source>
</evidence>
<evidence type="ECO:0000256" key="3">
    <source>
        <dbReference type="SAM" id="MobiDB-lite"/>
    </source>
</evidence>
<dbReference type="GeneTree" id="ENSGT00950000183089"/>
<dbReference type="InterPro" id="IPR036388">
    <property type="entry name" value="WH-like_DNA-bd_sf"/>
</dbReference>
<feature type="domain" description="H15" evidence="4">
    <location>
        <begin position="33"/>
        <end position="106"/>
    </location>
</feature>
<dbReference type="Pfam" id="PF00538">
    <property type="entry name" value="Linker_histone"/>
    <property type="match status" value="1"/>
</dbReference>
<dbReference type="Gene3D" id="1.10.10.10">
    <property type="entry name" value="Winged helix-like DNA-binding domain superfamily/Winged helix DNA-binding domain"/>
    <property type="match status" value="1"/>
</dbReference>
<feature type="compositionally biased region" description="Basic residues" evidence="3">
    <location>
        <begin position="18"/>
        <end position="29"/>
    </location>
</feature>
<reference evidence="5" key="2">
    <citation type="submission" date="2025-09" db="UniProtKB">
        <authorList>
            <consortium name="Ensembl"/>
        </authorList>
    </citation>
    <scope>IDENTIFICATION</scope>
</reference>
<organism evidence="5 6">
    <name type="scientific">Hippocampus comes</name>
    <name type="common">Tiger tail seahorse</name>
    <dbReference type="NCBI Taxonomy" id="109280"/>
    <lineage>
        <taxon>Eukaryota</taxon>
        <taxon>Metazoa</taxon>
        <taxon>Chordata</taxon>
        <taxon>Craniata</taxon>
        <taxon>Vertebrata</taxon>
        <taxon>Euteleostomi</taxon>
        <taxon>Actinopterygii</taxon>
        <taxon>Neopterygii</taxon>
        <taxon>Teleostei</taxon>
        <taxon>Neoteleostei</taxon>
        <taxon>Acanthomorphata</taxon>
        <taxon>Syngnathiaria</taxon>
        <taxon>Syngnathiformes</taxon>
        <taxon>Syngnathoidei</taxon>
        <taxon>Syngnathidae</taxon>
        <taxon>Hippocampus</taxon>
    </lineage>
</organism>
<feature type="region of interest" description="Disordered" evidence="3">
    <location>
        <begin position="1"/>
        <end position="35"/>
    </location>
</feature>
<protein>
    <recommendedName>
        <fullName evidence="4">H15 domain-containing protein</fullName>
    </recommendedName>
</protein>
<evidence type="ECO:0000313" key="5">
    <source>
        <dbReference type="Ensembl" id="ENSHCOP00000027708.1"/>
    </source>
</evidence>
<dbReference type="GO" id="GO:0000786">
    <property type="term" value="C:nucleosome"/>
    <property type="evidence" value="ECO:0007669"/>
    <property type="project" value="InterPro"/>
</dbReference>
<dbReference type="InterPro" id="IPR005819">
    <property type="entry name" value="H1/H5"/>
</dbReference>
<dbReference type="AlphaFoldDB" id="A0A3Q2Z7I3"/>
<dbReference type="CDD" id="cd00073">
    <property type="entry name" value="H15"/>
    <property type="match status" value="1"/>
</dbReference>
<dbReference type="STRING" id="109280.ENSHCOP00000027708"/>
<accession>A0A3Q2Z7I3</accession>
<feature type="compositionally biased region" description="Low complexity" evidence="3">
    <location>
        <begin position="1"/>
        <end position="17"/>
    </location>
</feature>
<sequence>MAEEAPAAPATTPSKAAGKAKKKKQVVKRANRDTPSLSKQIVAVISESKERKGMSVALLKKSLAAKGVDVPKLNRRINVALVSLVTKGILTQTTGIGASGSFKLAKKEPATKCQEFRLPIACLYIIAIILKL</sequence>
<dbReference type="GO" id="GO:0006334">
    <property type="term" value="P:nucleosome assembly"/>
    <property type="evidence" value="ECO:0007669"/>
    <property type="project" value="InterPro"/>
</dbReference>
<dbReference type="OMA" id="TITEVQH"/>
<reference evidence="5" key="1">
    <citation type="submission" date="2025-08" db="UniProtKB">
        <authorList>
            <consortium name="Ensembl"/>
        </authorList>
    </citation>
    <scope>IDENTIFICATION</scope>
</reference>
<proteinExistence type="inferred from homology"/>
<name>A0A3Q2Z7I3_HIPCM</name>